<proteinExistence type="predicted"/>
<name>A0A8J6BBZ5_9EUKA</name>
<keyword evidence="3 9" id="KW-0812">Transmembrane</keyword>
<dbReference type="GO" id="GO:0015095">
    <property type="term" value="F:magnesium ion transmembrane transporter activity"/>
    <property type="evidence" value="ECO:0007669"/>
    <property type="project" value="TreeGrafter"/>
</dbReference>
<keyword evidence="6 9" id="KW-1133">Transmembrane helix</keyword>
<accession>A0A8J6BBZ5</accession>
<keyword evidence="4" id="KW-0460">Magnesium</keyword>
<evidence type="ECO:0000256" key="8">
    <source>
        <dbReference type="ARBA" id="ARBA00023136"/>
    </source>
</evidence>
<evidence type="ECO:0000256" key="2">
    <source>
        <dbReference type="ARBA" id="ARBA00022448"/>
    </source>
</evidence>
<evidence type="ECO:0000256" key="1">
    <source>
        <dbReference type="ARBA" id="ARBA00004141"/>
    </source>
</evidence>
<dbReference type="GO" id="GO:0016020">
    <property type="term" value="C:membrane"/>
    <property type="evidence" value="ECO:0007669"/>
    <property type="project" value="UniProtKB-SubCell"/>
</dbReference>
<comment type="subcellular location">
    <subcellularLocation>
        <location evidence="1">Membrane</location>
        <topology evidence="1">Multi-pass membrane protein</topology>
    </subcellularLocation>
</comment>
<comment type="caution">
    <text evidence="10">The sequence shown here is derived from an EMBL/GenBank/DDBJ whole genome shotgun (WGS) entry which is preliminary data.</text>
</comment>
<feature type="transmembrane region" description="Helical" evidence="9">
    <location>
        <begin position="341"/>
        <end position="359"/>
    </location>
</feature>
<dbReference type="OrthoDB" id="10251508at2759"/>
<evidence type="ECO:0000256" key="7">
    <source>
        <dbReference type="ARBA" id="ARBA00023065"/>
    </source>
</evidence>
<dbReference type="PANTHER" id="PTHR13890">
    <property type="entry name" value="RNA SPLICING PROTEIN MRS2, MITOCHONDRIAL"/>
    <property type="match status" value="1"/>
</dbReference>
<dbReference type="Pfam" id="PF22099">
    <property type="entry name" value="MRS2-like"/>
    <property type="match status" value="1"/>
</dbReference>
<evidence type="ECO:0000256" key="9">
    <source>
        <dbReference type="SAM" id="Phobius"/>
    </source>
</evidence>
<feature type="transmembrane region" description="Helical" evidence="9">
    <location>
        <begin position="371"/>
        <end position="394"/>
    </location>
</feature>
<evidence type="ECO:0000256" key="4">
    <source>
        <dbReference type="ARBA" id="ARBA00022842"/>
    </source>
</evidence>
<dbReference type="Proteomes" id="UP000717585">
    <property type="component" value="Unassembled WGS sequence"/>
</dbReference>
<evidence type="ECO:0000256" key="3">
    <source>
        <dbReference type="ARBA" id="ARBA00022692"/>
    </source>
</evidence>
<protein>
    <submittedName>
        <fullName evidence="10">Mitochondrial membrane Mg2+ transporter protein</fullName>
    </submittedName>
</protein>
<dbReference type="EMBL" id="JAHDYR010000001">
    <property type="protein sequence ID" value="KAG9397619.1"/>
    <property type="molecule type" value="Genomic_DNA"/>
</dbReference>
<keyword evidence="11" id="KW-1185">Reference proteome</keyword>
<reference evidence="10" key="1">
    <citation type="submission" date="2021-05" db="EMBL/GenBank/DDBJ databases">
        <title>A free-living protist that lacks canonical eukaryotic 1 DNA replication and segregation systems.</title>
        <authorList>
            <person name="Salas-Leiva D.E."/>
            <person name="Tromer E.C."/>
            <person name="Curtis B.A."/>
            <person name="Jerlstrom-Hultqvist J."/>
            <person name="Kolisko M."/>
            <person name="Yi Z."/>
            <person name="Salas-Leiva J.S."/>
            <person name="Gallot-Lavallee L."/>
            <person name="Kops G.J.P.L."/>
            <person name="Archibald J.M."/>
            <person name="Simpson A.G.B."/>
            <person name="Roger A.J."/>
        </authorList>
    </citation>
    <scope>NUCLEOTIDE SEQUENCE</scope>
    <source>
        <strain evidence="10">BICM</strain>
    </source>
</reference>
<dbReference type="Gene3D" id="1.20.58.340">
    <property type="entry name" value="Magnesium transport protein CorA, transmembrane region"/>
    <property type="match status" value="1"/>
</dbReference>
<dbReference type="InterPro" id="IPR039204">
    <property type="entry name" value="MRS2-like"/>
</dbReference>
<organism evidence="10 11">
    <name type="scientific">Carpediemonas membranifera</name>
    <dbReference type="NCBI Taxonomy" id="201153"/>
    <lineage>
        <taxon>Eukaryota</taxon>
        <taxon>Metamonada</taxon>
        <taxon>Carpediemonas-like organisms</taxon>
        <taxon>Carpediemonas</taxon>
    </lineage>
</organism>
<keyword evidence="5" id="KW-0809">Transit peptide</keyword>
<evidence type="ECO:0000256" key="5">
    <source>
        <dbReference type="ARBA" id="ARBA00022946"/>
    </source>
</evidence>
<keyword evidence="7" id="KW-0406">Ion transport</keyword>
<keyword evidence="2" id="KW-0813">Transport</keyword>
<evidence type="ECO:0000256" key="6">
    <source>
        <dbReference type="ARBA" id="ARBA00022989"/>
    </source>
</evidence>
<evidence type="ECO:0000313" key="10">
    <source>
        <dbReference type="EMBL" id="KAG9397619.1"/>
    </source>
</evidence>
<keyword evidence="8 9" id="KW-0472">Membrane</keyword>
<sequence length="402" mass="44924">MLDTDRGGSLDDITALHGGAESFFAEESVVQTIRTANIRSINLTTFSLSCDFDIEDDERPKDINWALAFSETSKLLPKRKIGPHLGVDGRDVTSLLAVNTAFIEARRGNKILVTFDELNVVICKHEEEYQVHVIDASTPFSSSFIRSFTSIFQSVTNEHYDRLQSAKDDDEFRSLLYETDTIFPIDFELLALETVLVYTTMALAAQEQVVTQSVEDDIATIRGVPRDKFLSILVDDEIACDQAMEDVTLAARGLSLVLEEEPDPEEWDNLAMLCFRAQSADEIDTTLRDDIEDLLESYYFQLTALKSSLHTLKSQLTLASRHVSLLLDTARNKIMVLELKTAIIGVAVAASAAVSGAFGMNLDNGIGSHIWIFWVAVVLLIILACMVFCSGMLWTRRMRRLF</sequence>
<dbReference type="PANTHER" id="PTHR13890:SF0">
    <property type="entry name" value="MAGNESIUM TRANSPORTER MRS2 HOMOLOG, MITOCHONDRIAL"/>
    <property type="match status" value="1"/>
</dbReference>
<gene>
    <name evidence="10" type="ORF">J8273_0749</name>
</gene>
<dbReference type="AlphaFoldDB" id="A0A8J6BBZ5"/>
<evidence type="ECO:0000313" key="11">
    <source>
        <dbReference type="Proteomes" id="UP000717585"/>
    </source>
</evidence>